<feature type="region of interest" description="Disordered" evidence="1">
    <location>
        <begin position="222"/>
        <end position="250"/>
    </location>
</feature>
<dbReference type="InterPro" id="IPR040347">
    <property type="entry name" value="YBP1/2"/>
</dbReference>
<evidence type="ECO:0000313" key="3">
    <source>
        <dbReference type="Proteomes" id="UP001296104"/>
    </source>
</evidence>
<dbReference type="PANTHER" id="PTHR28020:SF1">
    <property type="entry name" value="YAP1-BINDING PROTEIN 1-RELATED"/>
    <property type="match status" value="1"/>
</dbReference>
<reference evidence="2" key="1">
    <citation type="submission" date="2023-11" db="EMBL/GenBank/DDBJ databases">
        <authorList>
            <person name="Alioto T."/>
            <person name="Alioto T."/>
            <person name="Gomez Garrido J."/>
        </authorList>
    </citation>
    <scope>NUCLEOTIDE SEQUENCE</scope>
</reference>
<protein>
    <recommendedName>
        <fullName evidence="4">DUF1760-domain-containing protein</fullName>
    </recommendedName>
</protein>
<dbReference type="AlphaFoldDB" id="A0AAI8YRT9"/>
<evidence type="ECO:0000313" key="2">
    <source>
        <dbReference type="EMBL" id="CAK3798583.1"/>
    </source>
</evidence>
<evidence type="ECO:0008006" key="4">
    <source>
        <dbReference type="Google" id="ProtNLM"/>
    </source>
</evidence>
<proteinExistence type="predicted"/>
<comment type="caution">
    <text evidence="2">The sequence shown here is derived from an EMBL/GenBank/DDBJ whole genome shotgun (WGS) entry which is preliminary data.</text>
</comment>
<dbReference type="PANTHER" id="PTHR28020">
    <property type="entry name" value="YAP1-BINDING PROTEIN 1-RELATED"/>
    <property type="match status" value="1"/>
</dbReference>
<dbReference type="GO" id="GO:0005737">
    <property type="term" value="C:cytoplasm"/>
    <property type="evidence" value="ECO:0007669"/>
    <property type="project" value="TreeGrafter"/>
</dbReference>
<accession>A0AAI8YRT9</accession>
<dbReference type="Proteomes" id="UP001296104">
    <property type="component" value="Unassembled WGS sequence"/>
</dbReference>
<keyword evidence="3" id="KW-1185">Reference proteome</keyword>
<name>A0AAI8YRT9_9PEZI</name>
<dbReference type="EMBL" id="CAVMBE010000003">
    <property type="protein sequence ID" value="CAK3798583.1"/>
    <property type="molecule type" value="Genomic_DNA"/>
</dbReference>
<gene>
    <name evidence="2" type="ORF">LECACI_7A000823</name>
</gene>
<feature type="compositionally biased region" description="Polar residues" evidence="1">
    <location>
        <begin position="224"/>
        <end position="234"/>
    </location>
</feature>
<dbReference type="Pfam" id="PF08568">
    <property type="entry name" value="Kinetochor_Ybp2"/>
    <property type="match status" value="1"/>
</dbReference>
<evidence type="ECO:0000256" key="1">
    <source>
        <dbReference type="SAM" id="MobiDB-lite"/>
    </source>
</evidence>
<dbReference type="InterPro" id="IPR013877">
    <property type="entry name" value="YAP-bd/ALF4/Glomulin"/>
</dbReference>
<organism evidence="2 3">
    <name type="scientific">Lecanosticta acicola</name>
    <dbReference type="NCBI Taxonomy" id="111012"/>
    <lineage>
        <taxon>Eukaryota</taxon>
        <taxon>Fungi</taxon>
        <taxon>Dikarya</taxon>
        <taxon>Ascomycota</taxon>
        <taxon>Pezizomycotina</taxon>
        <taxon>Dothideomycetes</taxon>
        <taxon>Dothideomycetidae</taxon>
        <taxon>Mycosphaerellales</taxon>
        <taxon>Mycosphaerellaceae</taxon>
        <taxon>Lecanosticta</taxon>
    </lineage>
</organism>
<dbReference type="GO" id="GO:0034599">
    <property type="term" value="P:cellular response to oxidative stress"/>
    <property type="evidence" value="ECO:0007669"/>
    <property type="project" value="InterPro"/>
</dbReference>
<sequence length="684" mass="75109">MAEAVPAAPHTENRSENPLIAALPPVSDYITYLTIIEYNLTPENLPVLQQVLKDEKLTTNIGWDLVQLLVPHLPDSEGCLREIAQRGNPREVILKVTESLRLIDYDGIEEEDEDEGGEDVAAVRKRADSSTYPLKTASATGATNSTQMVEVPPPLPLPVIQFVALLNMLAILHPRVKTKYPSRFLSTTLQAILASFSHAPRYREEMVQAIVKTLKAVTGIQRPNLPTRSSSGMLPSSAMAGNEALRPDPEASAVDSSAEEKAMQMKLLQSFITHIFEEYMLNFPPYDDVPGMAWCSRVVEKLQPERIVPGTQTFADRFANEERLQRRLDALGQLGTLAGDLKVTDEQLLDAAITVERVPETGGDEDDPPNSAEDIPLSRLGSLILYAARQASSILYDKPDTSAMPFEIFPDHQELLKNCLSAHGMGTGQLGSEPEALIDSVLVLGIVCLERNAIGEPATDEQFNDYLQVTALLSSNCPNSNLRGHAHYLTSTILRSQPDEQVRLAFIRDTLEHCPFENLKVSAVGWIKGETIEANPPTPIPGHQGQNGSDTTSIFAKPLALDSLAPYLFPSLDADLIIAPLTEAWQTFQMNASFYLASLNFLFLLLQAKHLHSILDVQDLWSNNDVPGSFLQPLRDAAARFTKAMVESGGDLAGEKSDETLAELNLLEETVERVTKSVVHLNEA</sequence>